<sequence length="1039" mass="120343">MIFSEDSRVKIPCILHLVRLGYQYLSLKKALWDEDTNIFPDVFRKAVARINPDLDADDIERLLTDVKLSLENEDLGRAFYEKLTERSGTRLIDFADFSNNSFHVVTELPCKNGDDEFRPDITLLINGMPLVFIEVKKPNNREGILAERNRIITRCRNPRFRRFINITQLMIFSNNMEYDDSSPQPIEGAFYASPSYDAPIFNYFREEEEQSLANLLADENDAIEDEILRDNNLTVIKHSPEFLSNKSPDTPTNRICTSLFSRDRLSFLLQYALAYVDEADGLQKHVMRYPQLFATRAIEKTLDAGIRKGIIWHTQGSGKTALAYYNVRFLTDYFQKRGIIPKFYFIVDRIDLLIQAQREFSSRGLTVHTIDTRADFARDIKATQALHNHSGKPEITVVNIQKFKDDPDVMRTEDYDVSIQRVYFLDEVHRSYNPRGSFLANLSQSDPNAIKIGLTGTPLLGDDYNSRVLFGDYIHKYYYNASIADGYTLRLIREEIATNYKLSLQEALAAVELQQGDIDRKLIYAHPRFVEPMLDYIIDDFEKSRGALNDATIGGMVICDSAEQARQMFEIFQARLAAEIGALKPRKADNAFAELPLAAESESPYAARRKQTNKINSGALILHDVGNKEERKDWVEDFKTGKIDLLFVYNMLLTGFDASRLKKLYLGRVIRKHNLLQALTRVNRPYGDFRYGYVVDFADISKEFEETNQRYLKELNEELGDEMEHYSHLFKSAEEIQGEIEQIKDVLFRFDTENAEEFSRQISQIQDRATVLALKKALGDARSLYNLIRLQGEYEFLQQLDFQKLNQLYRETCNHLDLLNLKENIENSADTSNLLNVALEEVLFMFTKVGEEELVLADKLKNTLRRTREALADNFDQQDPRFITLKEELERLFKKKKLNEVTQDEMNANIGALNQIYDKVKELNRQNNQLRARYQGDAKYTRIHKRLLERGTLSEPERRIFEVLSGIKQQADDQVLQNTQLLANESYFERMMMPLVISEFKNGQKITLNPDASHFINRLVVAEYMNEFASGNRAGVRTW</sequence>
<evidence type="ECO:0000256" key="10">
    <source>
        <dbReference type="ARBA" id="ARBA00023125"/>
    </source>
</evidence>
<keyword evidence="8" id="KW-0378">Hydrolase</keyword>
<gene>
    <name evidence="12" type="ORF">B5V00_09305</name>
</gene>
<comment type="caution">
    <text evidence="12">The sequence shown here is derived from an EMBL/GenBank/DDBJ whole genome shotgun (WGS) entry which is preliminary data.</text>
</comment>
<dbReference type="STRING" id="1969733.B5V00_09305"/>
<dbReference type="InterPro" id="IPR027417">
    <property type="entry name" value="P-loop_NTPase"/>
</dbReference>
<dbReference type="Gene3D" id="3.90.1570.50">
    <property type="match status" value="1"/>
</dbReference>
<dbReference type="REBASE" id="206129">
    <property type="entry name" value="GspEPRMORF9300P"/>
</dbReference>
<dbReference type="CDD" id="cd22332">
    <property type="entry name" value="HsdR_N"/>
    <property type="match status" value="1"/>
</dbReference>
<dbReference type="EMBL" id="NAAD01000010">
    <property type="protein sequence ID" value="ORJ59859.1"/>
    <property type="molecule type" value="Genomic_DNA"/>
</dbReference>
<comment type="similarity">
    <text evidence="2">Belongs to the HsdR family.</text>
</comment>
<name>A0A1X0Y403_9BACT</name>
<dbReference type="Proteomes" id="UP000193136">
    <property type="component" value="Unassembled WGS sequence"/>
</dbReference>
<dbReference type="GO" id="GO:0005524">
    <property type="term" value="F:ATP binding"/>
    <property type="evidence" value="ECO:0007669"/>
    <property type="project" value="UniProtKB-KW"/>
</dbReference>
<accession>A0A1X0Y403</accession>
<proteinExistence type="inferred from homology"/>
<evidence type="ECO:0000313" key="12">
    <source>
        <dbReference type="EMBL" id="ORJ59859.1"/>
    </source>
</evidence>
<dbReference type="GO" id="GO:0003677">
    <property type="term" value="F:DNA binding"/>
    <property type="evidence" value="ECO:0007669"/>
    <property type="project" value="UniProtKB-KW"/>
</dbReference>
<dbReference type="InterPro" id="IPR051268">
    <property type="entry name" value="Type-I_R_enzyme_R_subunit"/>
</dbReference>
<dbReference type="EC" id="3.1.21.3" evidence="3"/>
<evidence type="ECO:0000256" key="7">
    <source>
        <dbReference type="ARBA" id="ARBA00022759"/>
    </source>
</evidence>
<evidence type="ECO:0000256" key="5">
    <source>
        <dbReference type="ARBA" id="ARBA00022741"/>
    </source>
</evidence>
<dbReference type="InterPro" id="IPR055180">
    <property type="entry name" value="HsdR_RecA-like_helicase_dom_2"/>
</dbReference>
<dbReference type="Pfam" id="PF18766">
    <property type="entry name" value="SWI2_SNF2"/>
    <property type="match status" value="1"/>
</dbReference>
<dbReference type="RefSeq" id="WP_085010509.1">
    <property type="nucleotide sequence ID" value="NZ_NAAD01000010.1"/>
</dbReference>
<dbReference type="SMART" id="SM00487">
    <property type="entry name" value="DEXDc"/>
    <property type="match status" value="1"/>
</dbReference>
<evidence type="ECO:0000256" key="3">
    <source>
        <dbReference type="ARBA" id="ARBA00012654"/>
    </source>
</evidence>
<keyword evidence="7 12" id="KW-0255">Endonuclease</keyword>
<dbReference type="OrthoDB" id="9758243at2"/>
<keyword evidence="13" id="KW-1185">Reference proteome</keyword>
<dbReference type="Pfam" id="PF04313">
    <property type="entry name" value="HSDR_N"/>
    <property type="match status" value="1"/>
</dbReference>
<evidence type="ECO:0000256" key="8">
    <source>
        <dbReference type="ARBA" id="ARBA00022801"/>
    </source>
</evidence>
<keyword evidence="6" id="KW-0680">Restriction system</keyword>
<comment type="catalytic activity">
    <reaction evidence="1">
        <text>Endonucleolytic cleavage of DNA to give random double-stranded fragments with terminal 5'-phosphates, ATP is simultaneously hydrolyzed.</text>
        <dbReference type="EC" id="3.1.21.3"/>
    </reaction>
</comment>
<protein>
    <recommendedName>
        <fullName evidence="3">type I site-specific deoxyribonuclease</fullName>
        <ecNumber evidence="3">3.1.21.3</ecNumber>
    </recommendedName>
</protein>
<dbReference type="Pfam" id="PF22679">
    <property type="entry name" value="T1R_D3-like"/>
    <property type="match status" value="1"/>
</dbReference>
<evidence type="ECO:0000256" key="2">
    <source>
        <dbReference type="ARBA" id="ARBA00008598"/>
    </source>
</evidence>
<dbReference type="InterPro" id="IPR040980">
    <property type="entry name" value="SWI2_SNF2"/>
</dbReference>
<dbReference type="GO" id="GO:0009307">
    <property type="term" value="P:DNA restriction-modification system"/>
    <property type="evidence" value="ECO:0007669"/>
    <property type="project" value="UniProtKB-KW"/>
</dbReference>
<evidence type="ECO:0000256" key="9">
    <source>
        <dbReference type="ARBA" id="ARBA00022840"/>
    </source>
</evidence>
<keyword evidence="5" id="KW-0547">Nucleotide-binding</keyword>
<dbReference type="PANTHER" id="PTHR30195:SF15">
    <property type="entry name" value="TYPE I RESTRICTION ENZYME HINDI ENDONUCLEASE SUBUNIT"/>
    <property type="match status" value="1"/>
</dbReference>
<dbReference type="PANTHER" id="PTHR30195">
    <property type="entry name" value="TYPE I SITE-SPECIFIC DEOXYRIBONUCLEASE PROTEIN SUBUNIT M AND R"/>
    <property type="match status" value="1"/>
</dbReference>
<feature type="domain" description="Helicase ATP-binding" evidence="11">
    <location>
        <begin position="300"/>
        <end position="476"/>
    </location>
</feature>
<keyword evidence="10" id="KW-0238">DNA-binding</keyword>
<dbReference type="Gene3D" id="3.40.50.300">
    <property type="entry name" value="P-loop containing nucleotide triphosphate hydrolases"/>
    <property type="match status" value="2"/>
</dbReference>
<keyword evidence="4" id="KW-0540">Nuclease</keyword>
<dbReference type="PROSITE" id="PS51192">
    <property type="entry name" value="HELICASE_ATP_BIND_1"/>
    <property type="match status" value="1"/>
</dbReference>
<reference evidence="12 13" key="1">
    <citation type="submission" date="2017-03" db="EMBL/GenBank/DDBJ databases">
        <title>Genome sequence of Geothermobacter sp. EPR-M, Deep-Sea Iron Reducer.</title>
        <authorList>
            <person name="Tully B."/>
            <person name="Savalia P."/>
            <person name="Abuyen K."/>
            <person name="Baughan C."/>
            <person name="Romero E."/>
            <person name="Ronkowski C."/>
            <person name="Torres B."/>
            <person name="Tremblay J."/>
            <person name="Trujillo A."/>
            <person name="Tyler M."/>
            <person name="Perez-Rodriguez I."/>
            <person name="Amend J."/>
        </authorList>
    </citation>
    <scope>NUCLEOTIDE SEQUENCE [LARGE SCALE GENOMIC DNA]</scope>
    <source>
        <strain evidence="12 13">EPR-M</strain>
    </source>
</reference>
<evidence type="ECO:0000313" key="13">
    <source>
        <dbReference type="Proteomes" id="UP000193136"/>
    </source>
</evidence>
<dbReference type="SUPFAM" id="SSF52540">
    <property type="entry name" value="P-loop containing nucleoside triphosphate hydrolases"/>
    <property type="match status" value="2"/>
</dbReference>
<evidence type="ECO:0000256" key="4">
    <source>
        <dbReference type="ARBA" id="ARBA00022722"/>
    </source>
</evidence>
<dbReference type="AlphaFoldDB" id="A0A1X0Y403"/>
<organism evidence="12 13">
    <name type="scientific">Geothermobacter hydrogeniphilus</name>
    <dbReference type="NCBI Taxonomy" id="1969733"/>
    <lineage>
        <taxon>Bacteria</taxon>
        <taxon>Pseudomonadati</taxon>
        <taxon>Thermodesulfobacteriota</taxon>
        <taxon>Desulfuromonadia</taxon>
        <taxon>Desulfuromonadales</taxon>
        <taxon>Geothermobacteraceae</taxon>
        <taxon>Geothermobacter</taxon>
    </lineage>
</organism>
<evidence type="ECO:0000256" key="1">
    <source>
        <dbReference type="ARBA" id="ARBA00000851"/>
    </source>
</evidence>
<keyword evidence="9" id="KW-0067">ATP-binding</keyword>
<evidence type="ECO:0000259" key="11">
    <source>
        <dbReference type="PROSITE" id="PS51192"/>
    </source>
</evidence>
<dbReference type="InterPro" id="IPR007409">
    <property type="entry name" value="Restrct_endonuc_type1_HsdR_N"/>
</dbReference>
<evidence type="ECO:0000256" key="6">
    <source>
        <dbReference type="ARBA" id="ARBA00022747"/>
    </source>
</evidence>
<dbReference type="GO" id="GO:0009035">
    <property type="term" value="F:type I site-specific deoxyribonuclease activity"/>
    <property type="evidence" value="ECO:0007669"/>
    <property type="project" value="UniProtKB-EC"/>
</dbReference>
<dbReference type="InterPro" id="IPR014001">
    <property type="entry name" value="Helicase_ATP-bd"/>
</dbReference>